<protein>
    <recommendedName>
        <fullName evidence="3">AB hydrolase-1 domain-containing protein</fullName>
    </recommendedName>
</protein>
<organism evidence="4 5">
    <name type="scientific">Cladophialophora chaetospira</name>
    <dbReference type="NCBI Taxonomy" id="386627"/>
    <lineage>
        <taxon>Eukaryota</taxon>
        <taxon>Fungi</taxon>
        <taxon>Dikarya</taxon>
        <taxon>Ascomycota</taxon>
        <taxon>Pezizomycotina</taxon>
        <taxon>Eurotiomycetes</taxon>
        <taxon>Chaetothyriomycetidae</taxon>
        <taxon>Chaetothyriales</taxon>
        <taxon>Herpotrichiellaceae</taxon>
        <taxon>Cladophialophora</taxon>
    </lineage>
</organism>
<keyword evidence="5" id="KW-1185">Reference proteome</keyword>
<dbReference type="PRINTS" id="PR00412">
    <property type="entry name" value="EPOXHYDRLASE"/>
</dbReference>
<dbReference type="GO" id="GO:0016787">
    <property type="term" value="F:hydrolase activity"/>
    <property type="evidence" value="ECO:0007669"/>
    <property type="project" value="UniProtKB-KW"/>
</dbReference>
<evidence type="ECO:0000259" key="3">
    <source>
        <dbReference type="Pfam" id="PF00561"/>
    </source>
</evidence>
<comment type="caution">
    <text evidence="4">The sequence shown here is derived from an EMBL/GenBank/DDBJ whole genome shotgun (WGS) entry which is preliminary data.</text>
</comment>
<comment type="similarity">
    <text evidence="2">Belongs to the AB hydrolase superfamily. Epoxide hydrolase family.</text>
</comment>
<dbReference type="AlphaFoldDB" id="A0AA38X6H3"/>
<proteinExistence type="inferred from homology"/>
<sequence length="365" mass="41322">MAEATPAITRHEHIRYGKTWSYLAAGPENGPLMIFIHGWPGIAETWKPQITAFAALGFRCIAPDMPGYGQSTPKNKEKTDYSLQNIIDHLLMFLKHGLQRDEAIWVGHDWGAGVVWALVAHSPEMCLGVVNMSVPYRTLEMGLNELVKYANRDIYPEDEFPHAQWSYQAFYETSDENYEKAISFFDKNVERFLKAVYSKPHDVKESRDKPAFTANVVKDGGWFGGAEEPPDVPLEATLLSEDLLASLVKAFKEGGFWAPTAYYLNHEANLKWCEDWSINEGLVNVPCLFVECLNDTVVATHNTKIMDPMKAYCRKLTTVSIDAGHWVALEKPEETNAAILRWIARELPEGRAWPFGKKNPLKTKE</sequence>
<name>A0AA38X6H3_9EURO</name>
<gene>
    <name evidence="4" type="ORF">H2200_007782</name>
</gene>
<dbReference type="InterPro" id="IPR029058">
    <property type="entry name" value="AB_hydrolase_fold"/>
</dbReference>
<evidence type="ECO:0000313" key="5">
    <source>
        <dbReference type="Proteomes" id="UP001172673"/>
    </source>
</evidence>
<dbReference type="InterPro" id="IPR000639">
    <property type="entry name" value="Epox_hydrolase-like"/>
</dbReference>
<dbReference type="Pfam" id="PF00561">
    <property type="entry name" value="Abhydrolase_1"/>
    <property type="match status" value="1"/>
</dbReference>
<evidence type="ECO:0000313" key="4">
    <source>
        <dbReference type="EMBL" id="KAJ9607704.1"/>
    </source>
</evidence>
<keyword evidence="1" id="KW-0378">Hydrolase</keyword>
<evidence type="ECO:0000256" key="1">
    <source>
        <dbReference type="ARBA" id="ARBA00022801"/>
    </source>
</evidence>
<dbReference type="SUPFAM" id="SSF53474">
    <property type="entry name" value="alpha/beta-Hydrolases"/>
    <property type="match status" value="1"/>
</dbReference>
<accession>A0AA38X6H3</accession>
<dbReference type="PANTHER" id="PTHR43329">
    <property type="entry name" value="EPOXIDE HYDROLASE"/>
    <property type="match status" value="1"/>
</dbReference>
<evidence type="ECO:0000256" key="2">
    <source>
        <dbReference type="ARBA" id="ARBA00038334"/>
    </source>
</evidence>
<reference evidence="4" key="1">
    <citation type="submission" date="2022-10" db="EMBL/GenBank/DDBJ databases">
        <title>Culturing micro-colonial fungi from biological soil crusts in the Mojave desert and describing Neophaeococcomyces mojavensis, and introducing the new genera and species Taxawa tesnikishii.</title>
        <authorList>
            <person name="Kurbessoian T."/>
            <person name="Stajich J.E."/>
        </authorList>
    </citation>
    <scope>NUCLEOTIDE SEQUENCE</scope>
    <source>
        <strain evidence="4">TK_41</strain>
    </source>
</reference>
<feature type="domain" description="AB hydrolase-1" evidence="3">
    <location>
        <begin position="31"/>
        <end position="332"/>
    </location>
</feature>
<dbReference type="EMBL" id="JAPDRK010000011">
    <property type="protein sequence ID" value="KAJ9607704.1"/>
    <property type="molecule type" value="Genomic_DNA"/>
</dbReference>
<dbReference type="InterPro" id="IPR000073">
    <property type="entry name" value="AB_hydrolase_1"/>
</dbReference>
<dbReference type="Gene3D" id="3.40.50.1820">
    <property type="entry name" value="alpha/beta hydrolase"/>
    <property type="match status" value="1"/>
</dbReference>
<dbReference type="Proteomes" id="UP001172673">
    <property type="component" value="Unassembled WGS sequence"/>
</dbReference>